<sequence length="456" mass="50979">MENMKKKLTAFLAVICCILACLALPGTVKAATSVKPGTVKMVSVEADECSNTIRIIWNKTTNATSYVVYLREASGGKWQKAGSMKSSERGCQITYQPGVNFQVGKEYACTVKAYNKNSKKYGNYDKKGVKFTILPETVKISGISMDKEKTGVKIAWKKSDRSEITRGNYCHIYRKQNGKWKKIGSVKSSVTTYTDTEFEPGKVNTYTVRTYNSKTKTRGNYDKNGISIDLQKKTPAIVYNNPSRLVLLKGKTTTYYKSNSSVKWYSGNKKVVQVTASGKNAYKLKAVKEGTAVITMKVGNQVQTFTVIVASGNDYINKWVQNMARDIRMTTSNKETQLLLVSRYFVGDFSYANVYDMKTVIASQKGNCYSAGQVMVKVYQALGFKAKLRSAIHDNPKRYPQNMIMGSDHYNVEVVVNGSTYYLDASPEAHLVYLSSKTEVLEAYTDLMGNGWTRIQ</sequence>
<organism evidence="2 3">
    <name type="scientific">Blautia luti DSM 14534 = JCM 17040</name>
    <dbReference type="NCBI Taxonomy" id="649762"/>
    <lineage>
        <taxon>Bacteria</taxon>
        <taxon>Bacillati</taxon>
        <taxon>Bacillota</taxon>
        <taxon>Clostridia</taxon>
        <taxon>Lachnospirales</taxon>
        <taxon>Lachnospiraceae</taxon>
        <taxon>Blautia</taxon>
    </lineage>
</organism>
<dbReference type="Gene3D" id="3.10.620.30">
    <property type="match status" value="1"/>
</dbReference>
<dbReference type="Gene3D" id="2.60.40.1080">
    <property type="match status" value="1"/>
</dbReference>
<proteinExistence type="predicted"/>
<dbReference type="Gene3D" id="2.60.40.10">
    <property type="entry name" value="Immunoglobulins"/>
    <property type="match status" value="2"/>
</dbReference>
<dbReference type="RefSeq" id="WP_154779742.1">
    <property type="nucleotide sequence ID" value="NZ_WMBC01000002.1"/>
</dbReference>
<feature type="signal peptide" evidence="1">
    <location>
        <begin position="1"/>
        <end position="30"/>
    </location>
</feature>
<evidence type="ECO:0000313" key="3">
    <source>
        <dbReference type="Proteomes" id="UP000437824"/>
    </source>
</evidence>
<evidence type="ECO:0008006" key="4">
    <source>
        <dbReference type="Google" id="ProtNLM"/>
    </source>
</evidence>
<keyword evidence="1" id="KW-0732">Signal</keyword>
<evidence type="ECO:0000313" key="2">
    <source>
        <dbReference type="EMBL" id="MTD60353.1"/>
    </source>
</evidence>
<feature type="chain" id="PRO_5032490836" description="Fibronectin type III domain protein" evidence="1">
    <location>
        <begin position="31"/>
        <end position="456"/>
    </location>
</feature>
<dbReference type="SUPFAM" id="SSF49265">
    <property type="entry name" value="Fibronectin type III"/>
    <property type="match status" value="1"/>
</dbReference>
<dbReference type="InterPro" id="IPR013783">
    <property type="entry name" value="Ig-like_fold"/>
</dbReference>
<dbReference type="InterPro" id="IPR008964">
    <property type="entry name" value="Invasin/intimin_cell_adhesion"/>
</dbReference>
<dbReference type="SUPFAM" id="SSF54001">
    <property type="entry name" value="Cysteine proteinases"/>
    <property type="match status" value="1"/>
</dbReference>
<comment type="caution">
    <text evidence="2">The sequence shown here is derived from an EMBL/GenBank/DDBJ whole genome shotgun (WGS) entry which is preliminary data.</text>
</comment>
<dbReference type="InterPro" id="IPR038765">
    <property type="entry name" value="Papain-like_cys_pep_sf"/>
</dbReference>
<dbReference type="AlphaFoldDB" id="A0A844GEE4"/>
<evidence type="ECO:0000256" key="1">
    <source>
        <dbReference type="SAM" id="SignalP"/>
    </source>
</evidence>
<gene>
    <name evidence="2" type="ORF">GKZ57_03520</name>
</gene>
<name>A0A844GEE4_9FIRM</name>
<dbReference type="InterPro" id="IPR003961">
    <property type="entry name" value="FN3_dom"/>
</dbReference>
<accession>A0A844GEE4</accession>
<protein>
    <recommendedName>
        <fullName evidence="4">Fibronectin type III domain protein</fullName>
    </recommendedName>
</protein>
<dbReference type="CDD" id="cd00063">
    <property type="entry name" value="FN3"/>
    <property type="match status" value="2"/>
</dbReference>
<dbReference type="EMBL" id="WMBC01000002">
    <property type="protein sequence ID" value="MTD60353.1"/>
    <property type="molecule type" value="Genomic_DNA"/>
</dbReference>
<dbReference type="InterPro" id="IPR036116">
    <property type="entry name" value="FN3_sf"/>
</dbReference>
<dbReference type="SUPFAM" id="SSF49373">
    <property type="entry name" value="Invasin/intimin cell-adhesion fragments"/>
    <property type="match status" value="1"/>
</dbReference>
<dbReference type="Proteomes" id="UP000437824">
    <property type="component" value="Unassembled WGS sequence"/>
</dbReference>
<reference evidence="2 3" key="1">
    <citation type="submission" date="2019-11" db="EMBL/GenBank/DDBJ databases">
        <title>Draft genome sequence of Blautia luti DSM 14534T, isolated from human stool.</title>
        <authorList>
            <person name="Ortiz R."/>
            <person name="Melis-Arcos F."/>
            <person name="Covarrubias P."/>
            <person name="Cardenas J.P."/>
            <person name="Perez-Donoso J."/>
            <person name="Almonacid D."/>
        </authorList>
    </citation>
    <scope>NUCLEOTIDE SEQUENCE [LARGE SCALE GENOMIC DNA]</scope>
    <source>
        <strain evidence="2 3">DSM 14534</strain>
    </source>
</reference>